<dbReference type="AlphaFoldDB" id="A0A177B9B2"/>
<dbReference type="EMBL" id="LWCA01000100">
    <property type="protein sequence ID" value="OAF70897.1"/>
    <property type="molecule type" value="Genomic_DNA"/>
</dbReference>
<organism evidence="1 2">
    <name type="scientific">Intoshia linei</name>
    <dbReference type="NCBI Taxonomy" id="1819745"/>
    <lineage>
        <taxon>Eukaryota</taxon>
        <taxon>Metazoa</taxon>
        <taxon>Spiralia</taxon>
        <taxon>Lophotrochozoa</taxon>
        <taxon>Mesozoa</taxon>
        <taxon>Orthonectida</taxon>
        <taxon>Rhopaluridae</taxon>
        <taxon>Intoshia</taxon>
    </lineage>
</organism>
<keyword evidence="2" id="KW-1185">Reference proteome</keyword>
<proteinExistence type="predicted"/>
<evidence type="ECO:0000313" key="2">
    <source>
        <dbReference type="Proteomes" id="UP000078046"/>
    </source>
</evidence>
<sequence length="72" mass="8629">MEDYKNYKKDSIPRRNCSVTVDIDNIDMHKMLHLRKLQMELTEFHFNVDLDNRNPNTTNLLQQKLTELCSSM</sequence>
<reference evidence="1 2" key="1">
    <citation type="submission" date="2016-04" db="EMBL/GenBank/DDBJ databases">
        <title>The genome of Intoshia linei affirms orthonectids as highly simplified spiralians.</title>
        <authorList>
            <person name="Mikhailov K.V."/>
            <person name="Slusarev G.S."/>
            <person name="Nikitin M.A."/>
            <person name="Logacheva M.D."/>
            <person name="Penin A."/>
            <person name="Aleoshin V."/>
            <person name="Panchin Y.V."/>
        </authorList>
    </citation>
    <scope>NUCLEOTIDE SEQUENCE [LARGE SCALE GENOMIC DNA]</scope>
    <source>
        <strain evidence="1">Intl2013</strain>
        <tissue evidence="1">Whole animal</tissue>
    </source>
</reference>
<evidence type="ECO:0000313" key="1">
    <source>
        <dbReference type="EMBL" id="OAF70897.1"/>
    </source>
</evidence>
<name>A0A177B9B2_9BILA</name>
<dbReference type="Proteomes" id="UP000078046">
    <property type="component" value="Unassembled WGS sequence"/>
</dbReference>
<gene>
    <name evidence="1" type="ORF">A3Q56_01296</name>
</gene>
<accession>A0A177B9B2</accession>
<comment type="caution">
    <text evidence="1">The sequence shown here is derived from an EMBL/GenBank/DDBJ whole genome shotgun (WGS) entry which is preliminary data.</text>
</comment>
<protein>
    <submittedName>
        <fullName evidence="1">Uncharacterized protein</fullName>
    </submittedName>
</protein>